<name>A0ACC5XJZ6_PANGG</name>
<evidence type="ECO:0000313" key="2">
    <source>
        <dbReference type="Proteomes" id="UP000829447"/>
    </source>
</evidence>
<keyword evidence="2" id="KW-1185">Reference proteome</keyword>
<evidence type="ECO:0000313" key="1">
    <source>
        <dbReference type="EMBL" id="MCI4391135.1"/>
    </source>
</evidence>
<dbReference type="Proteomes" id="UP000829447">
    <property type="component" value="Linkage Group LG22"/>
</dbReference>
<gene>
    <name evidence="1" type="ORF">PGIGA_G00130640</name>
</gene>
<organism evidence="1 2">
    <name type="scientific">Pangasianodon gigas</name>
    <name type="common">Mekong giant catfish</name>
    <name type="synonym">Pangasius gigas</name>
    <dbReference type="NCBI Taxonomy" id="30993"/>
    <lineage>
        <taxon>Eukaryota</taxon>
        <taxon>Metazoa</taxon>
        <taxon>Chordata</taxon>
        <taxon>Craniata</taxon>
        <taxon>Vertebrata</taxon>
        <taxon>Euteleostomi</taxon>
        <taxon>Actinopterygii</taxon>
        <taxon>Neopterygii</taxon>
        <taxon>Teleostei</taxon>
        <taxon>Ostariophysi</taxon>
        <taxon>Siluriformes</taxon>
        <taxon>Pangasiidae</taxon>
        <taxon>Pangasianodon</taxon>
    </lineage>
</organism>
<accession>A0ACC5XJZ6</accession>
<protein>
    <submittedName>
        <fullName evidence="1">Uncharacterized protein</fullName>
    </submittedName>
</protein>
<sequence>MGGARLLFSLHVCVFGLLGCVVDVAGRGDDQRYSTITSQEQELYTELRPEIRDSDVIHPPPPPPHPPHPASITPPYLLLPMFRHHSTPAVSKELFSPVARRRVLPRVLSNILIPQVRQPHIRVTPVNNNHGVEVWCGYSKISVRINQALLSFRSSAAHFRLGTCPASRADGSVLYFQYEMNECGSELSVINGQLLYANELLYRPASQGAVIRAVPLMLPIQCVYDRFHYSYKIGYLPELRPQSFQKTLVRKHVFSLSVRNDKWEELGVNKSYVLGEPMYFEVSTGIISKDKSVYVEACHVTASEDSNSTQRYDVISNFGCMVDSKRTGSQSRYVSRKMNVLRFSLDAFSFAEAASERFYLHCTVLVGNASASTTAKSCTYSESEHRWEELDGDAAVCNCCDSQCRPPGFNASSCVEQAVVTSKPWSLIHSEVLPETSDEWLNTVLGSVLLHHHHHRPEGEESQEEEEEEEEVHEKEELCVGKELEEEVLIGVAEPENDEMMMRDEGMEEGDVGNMAEDGEKEKKEDVDVQKEEGEMQKNVTDFVAKFSEGIWEDEELLKESASVYVTAAETDSSF</sequence>
<comment type="caution">
    <text evidence="1">The sequence shown here is derived from an EMBL/GenBank/DDBJ whole genome shotgun (WGS) entry which is preliminary data.</text>
</comment>
<dbReference type="EMBL" id="CM040475">
    <property type="protein sequence ID" value="MCI4391135.1"/>
    <property type="molecule type" value="Genomic_DNA"/>
</dbReference>
<reference evidence="1 2" key="1">
    <citation type="journal article" date="2022" name="bioRxiv">
        <title>An ancient truncated duplication of the anti-Mullerian hormone receptor type 2 gene is a potential conserved master sex determinant in the Pangasiidae catfish family.</title>
        <authorList>
            <person name="Wen M."/>
            <person name="Pan Q."/>
            <person name="Jouanno E."/>
            <person name="Montfort J."/>
            <person name="Zahm M."/>
            <person name="Cabau C."/>
            <person name="Klopp C."/>
            <person name="Iampietro C."/>
            <person name="Roques C."/>
            <person name="Bouchez O."/>
            <person name="Castinel A."/>
            <person name="Donnadieu C."/>
            <person name="Parrinello H."/>
            <person name="Poncet C."/>
            <person name="Belmonte E."/>
            <person name="Gautier V."/>
            <person name="Avarre J.-C."/>
            <person name="Dugue R."/>
            <person name="Gustiano R."/>
            <person name="Ha T.T.T."/>
            <person name="Campet M."/>
            <person name="Sriphairoj K."/>
            <person name="Ribolli J."/>
            <person name="de Almeida F.L."/>
            <person name="Desvignes T."/>
            <person name="Postlethwait J.H."/>
            <person name="Bucao C.F."/>
            <person name="Robinson-Rechavi M."/>
            <person name="Bobe J."/>
            <person name="Herpin A."/>
            <person name="Guiguen Y."/>
        </authorList>
    </citation>
    <scope>NUCLEOTIDE SEQUENCE [LARGE SCALE GENOMIC DNA]</scope>
    <source>
        <strain evidence="1">YG-Dec2019</strain>
    </source>
</reference>
<proteinExistence type="predicted"/>